<feature type="signal peptide" evidence="1">
    <location>
        <begin position="1"/>
        <end position="22"/>
    </location>
</feature>
<dbReference type="InterPro" id="IPR036182">
    <property type="entry name" value="PCuAC_sf"/>
</dbReference>
<dbReference type="RefSeq" id="WP_260977418.1">
    <property type="nucleotide sequence ID" value="NZ_JAOANI010000028.1"/>
</dbReference>
<accession>A0A9X3AIW6</accession>
<dbReference type="Gene3D" id="2.60.40.1890">
    <property type="entry name" value="PCu(A)C copper chaperone"/>
    <property type="match status" value="1"/>
</dbReference>
<feature type="chain" id="PRO_5040981150" evidence="1">
    <location>
        <begin position="23"/>
        <end position="141"/>
    </location>
</feature>
<organism evidence="2 3">
    <name type="scientific">Thalassolituus pacificus</name>
    <dbReference type="NCBI Taxonomy" id="2975440"/>
    <lineage>
        <taxon>Bacteria</taxon>
        <taxon>Pseudomonadati</taxon>
        <taxon>Pseudomonadota</taxon>
        <taxon>Gammaproteobacteria</taxon>
        <taxon>Oceanospirillales</taxon>
        <taxon>Oceanospirillaceae</taxon>
        <taxon>Thalassolituus</taxon>
    </lineage>
</organism>
<proteinExistence type="predicted"/>
<protein>
    <submittedName>
        <fullName evidence="2">Copper chaperone PCu(A)C</fullName>
    </submittedName>
</protein>
<dbReference type="PANTHER" id="PTHR36302:SF1">
    <property type="entry name" value="COPPER CHAPERONE PCU(A)C"/>
    <property type="match status" value="1"/>
</dbReference>
<dbReference type="EMBL" id="JAOANI010000028">
    <property type="protein sequence ID" value="MCT7360587.1"/>
    <property type="molecule type" value="Genomic_DNA"/>
</dbReference>
<evidence type="ECO:0000313" key="3">
    <source>
        <dbReference type="Proteomes" id="UP001147830"/>
    </source>
</evidence>
<dbReference type="SUPFAM" id="SSF110087">
    <property type="entry name" value="DR1885-like metal-binding protein"/>
    <property type="match status" value="1"/>
</dbReference>
<dbReference type="PANTHER" id="PTHR36302">
    <property type="entry name" value="BLR7088 PROTEIN"/>
    <property type="match status" value="1"/>
</dbReference>
<dbReference type="Pfam" id="PF04314">
    <property type="entry name" value="PCuAC"/>
    <property type="match status" value="1"/>
</dbReference>
<name>A0A9X3AIW6_9GAMM</name>
<evidence type="ECO:0000313" key="2">
    <source>
        <dbReference type="EMBL" id="MCT7360587.1"/>
    </source>
</evidence>
<reference evidence="2" key="2">
    <citation type="submission" date="2022-08" db="EMBL/GenBank/DDBJ databases">
        <authorList>
            <person name="Dong C."/>
        </authorList>
    </citation>
    <scope>NUCLEOTIDE SEQUENCE</scope>
    <source>
        <strain evidence="2">59MF3M-4</strain>
    </source>
</reference>
<dbReference type="Proteomes" id="UP001147830">
    <property type="component" value="Unassembled WGS sequence"/>
</dbReference>
<sequence length="141" mass="15112">MRNPASVFLLLLGLAASGLATAQGLAASDAYVREPIPGRYMSAAFMTLSNATDQDKILTSVSADWAGIIEIHTHLHDNGVMRMRQLESLTIPAGESVSLQPGGLHLMLFKLKLPLADTLPMTLCFSDGECQTVSAELRSLK</sequence>
<dbReference type="AlphaFoldDB" id="A0A9X3AIW6"/>
<comment type="caution">
    <text evidence="2">The sequence shown here is derived from an EMBL/GenBank/DDBJ whole genome shotgun (WGS) entry which is preliminary data.</text>
</comment>
<dbReference type="InterPro" id="IPR058248">
    <property type="entry name" value="Lxx211020-like"/>
</dbReference>
<dbReference type="InterPro" id="IPR007410">
    <property type="entry name" value="LpqE-like"/>
</dbReference>
<reference evidence="2" key="1">
    <citation type="journal article" date="2022" name="Front. Microbiol.">
        <title>Genome-based taxonomic rearrangement of Oceanobacter-related bacteria including the description of Thalassolituus hydrocarbonoclasticus sp. nov. and Thalassolituus pacificus sp. nov. and emended description of the genus Thalassolituus.</title>
        <authorList>
            <person name="Dong C."/>
            <person name="Wei L."/>
            <person name="Wang J."/>
            <person name="Lai Q."/>
            <person name="Huang Z."/>
            <person name="Shao Z."/>
        </authorList>
    </citation>
    <scope>NUCLEOTIDE SEQUENCE</scope>
    <source>
        <strain evidence="2">59MF3M-4</strain>
    </source>
</reference>
<evidence type="ECO:0000256" key="1">
    <source>
        <dbReference type="SAM" id="SignalP"/>
    </source>
</evidence>
<keyword evidence="3" id="KW-1185">Reference proteome</keyword>
<gene>
    <name evidence="2" type="ORF">NYR02_16315</name>
</gene>
<keyword evidence="1" id="KW-0732">Signal</keyword>